<dbReference type="InterPro" id="IPR011527">
    <property type="entry name" value="ABC1_TM_dom"/>
</dbReference>
<dbReference type="CDD" id="cd18596">
    <property type="entry name" value="ABC_6TM_VMR1_D1_like"/>
    <property type="match status" value="1"/>
</dbReference>
<feature type="transmembrane region" description="Helical" evidence="11">
    <location>
        <begin position="52"/>
        <end position="73"/>
    </location>
</feature>
<feature type="transmembrane region" description="Helical" evidence="11">
    <location>
        <begin position="383"/>
        <end position="406"/>
    </location>
</feature>
<feature type="transmembrane region" description="Helical" evidence="11">
    <location>
        <begin position="190"/>
        <end position="207"/>
    </location>
</feature>
<feature type="domain" description="ABC transmembrane type-1" evidence="13">
    <location>
        <begin position="1073"/>
        <end position="1344"/>
    </location>
</feature>
<evidence type="ECO:0008006" key="16">
    <source>
        <dbReference type="Google" id="ProtNLM"/>
    </source>
</evidence>
<dbReference type="GO" id="GO:0016887">
    <property type="term" value="F:ATP hydrolysis activity"/>
    <property type="evidence" value="ECO:0007669"/>
    <property type="project" value="InterPro"/>
</dbReference>
<keyword evidence="15" id="KW-1185">Reference proteome</keyword>
<keyword evidence="4" id="KW-0677">Repeat</keyword>
<feature type="domain" description="ABC transporter" evidence="12">
    <location>
        <begin position="753"/>
        <end position="997"/>
    </location>
</feature>
<feature type="transmembrane region" description="Helical" evidence="11">
    <location>
        <begin position="1097"/>
        <end position="1119"/>
    </location>
</feature>
<dbReference type="FunFam" id="3.40.50.300:FF:000838">
    <property type="entry name" value="ABC multidrug transporter (Eurofung)"/>
    <property type="match status" value="1"/>
</dbReference>
<proteinExistence type="predicted"/>
<feature type="compositionally biased region" description="Polar residues" evidence="10">
    <location>
        <begin position="446"/>
        <end position="455"/>
    </location>
</feature>
<dbReference type="FunCoup" id="J4HYL2">
    <property type="interactions" value="37"/>
</dbReference>
<dbReference type="Pfam" id="PF00664">
    <property type="entry name" value="ABC_membrane"/>
    <property type="match status" value="2"/>
</dbReference>
<feature type="transmembrane region" description="Helical" evidence="11">
    <location>
        <begin position="160"/>
        <end position="183"/>
    </location>
</feature>
<dbReference type="OrthoDB" id="6500128at2759"/>
<evidence type="ECO:0000259" key="12">
    <source>
        <dbReference type="PROSITE" id="PS50893"/>
    </source>
</evidence>
<evidence type="ECO:0000256" key="7">
    <source>
        <dbReference type="ARBA" id="ARBA00022989"/>
    </source>
</evidence>
<evidence type="ECO:0000256" key="9">
    <source>
        <dbReference type="SAM" id="Coils"/>
    </source>
</evidence>
<evidence type="ECO:0000259" key="13">
    <source>
        <dbReference type="PROSITE" id="PS50929"/>
    </source>
</evidence>
<evidence type="ECO:0000256" key="10">
    <source>
        <dbReference type="SAM" id="MobiDB-lite"/>
    </source>
</evidence>
<feature type="compositionally biased region" description="Basic and acidic residues" evidence="10">
    <location>
        <begin position="435"/>
        <end position="445"/>
    </location>
</feature>
<name>J4HYL2_9APHY</name>
<dbReference type="CDD" id="cd03244">
    <property type="entry name" value="ABCC_MRP_domain2"/>
    <property type="match status" value="1"/>
</dbReference>
<feature type="region of interest" description="Disordered" evidence="10">
    <location>
        <begin position="435"/>
        <end position="470"/>
    </location>
</feature>
<sequence>MAAWIADRQRAFRDLGGGAMADVEAQVVLEPIVASSSSWIMLTVQQLGATSYFLSTLAIPSYVALASVLALLLQFTFRKLHTKFNAAKIGTETGDDGAVAEASEATPTGAQPIDTTIRIFNVVRLAACLALVGMSIFSTYVAGWGDAAELRPAGVPESVWLHLALCITYTYSSLLALHSVLAAPSVIGTTTRHLAIVLVSTWLVYVYRDGWPLATVPLTPLDAVEGMLLWAKFAVLTLAAVLVPLFVPRRYVPHDPKNPSLTPAPEQTASIVSLSMYLFLDKTVLEAYQMEHFPFERLPPLGDYDSASNLVKRSSPELDPFQSTKKSRHLFWGLLRVFRFDVIVMSIMLIFVTFARFASPLGIRNLLLYLETDGTEAFVRPWLWISWLFFGPVLGTIFDSWFTYIWTRTLVRMEAILTQLVFDHALRMRVKADGAAESEAQDKEQAQTAPTPETASDSSPGSSQQGDSASASTFAADVDAGSAQGKQKAKAVVPIQEVPAKAKRGDGDGKDKKRDKDKGKNAIGKVNNLVTTDLGALMMGQGAFYFAVQMPLQIVLCVWFLYDILGVSAFAGLVVIIATLPLPGAVSKKLRGVQAEKMKKTDERVQSVTESLAVIRMIKLFGWEPRLTQQLTDKRETELQWVLRTKLWSILITNLNHVIPLMTMMVTFISYTTIFKNELSASTVFSSMAVFEMFSMQLHMIFGFLPGIMRVRVALDRINDFMQKTELLDDFTEQPAVRAELALPVPETHVNTIGFRNASFTWANDQNGSNPSTPGASRRNFTLRIEDVLYFERGGINLIVGPTGSGKTSLLMALLGEMHHIPTGPDSFYNLPRGGGIAYAAQESWVQNETIRDNILFGAPYDEERYDKVIAQCGLKRDLELFDAGDQTEVGEKGITLSGGQKARITLARAVYSSAEILLLDDVLAALDVHTAKLIIDKCFKGDLIRGRTVLLVTHNVTMASPISHFVVSLAAGRISSQGSLSSALEHNQKLAAEVADEREALEKAEMDIQEDEQDTETKKAAGKLVVAEEIAVGHVGWPAMKLYLASWGGEHRILFWTAFMSICTITEFTENAQVWYLGYWAKQYEQHDASQVNTALYIGFYAIIILLSAFTYAAFALIHTAGTQRASRKIHKELITSVLGTTLRWLDKTPASRILTRCTQDIDSIDTTVGRFTGILINMVTAMLLKLGAVVAMSPIFTIPGAFLATAGAWIGQVYMKAQLSVKRERSNARAPVLGLFGAAFTGLVSIRAYGAQDSFRTESFKRIDKYTRASRTFYNLNRWISIRIDLLGAMFSSSLAAYLVYGGTSASDTGFTLNMAVGFSNLILYVVRVYNMLEVAGNSIERVKQYMEIEQEPKPTESGIPPAYWPASGHLKVEKLSARYSPDGPRILEDISFEIKSGERVGIVGRTGSGKSSLTLALLRCILTEGKVYYDGIPTDSINLDALRSHVTIIPQVPELLSGTLRQNLDPFEQYDDVVLNDALRSAGLFALQTDVDEDRITLDTHISSGGSNLSVGQRQILALARAIVRQSKLLILDEATSAIDYATDTVIQESLRKELDKGVTVLTIAHRLQTIMDADQIMVLDAGRIVEFGKPDILLKDEKSLLRALVDESGDKEKLYAMAAGSSGSTEDDST</sequence>
<evidence type="ECO:0000313" key="15">
    <source>
        <dbReference type="Proteomes" id="UP000006352"/>
    </source>
</evidence>
<dbReference type="STRING" id="599839.J4HYL2"/>
<organism evidence="14 15">
    <name type="scientific">Fibroporia radiculosa</name>
    <dbReference type="NCBI Taxonomy" id="599839"/>
    <lineage>
        <taxon>Eukaryota</taxon>
        <taxon>Fungi</taxon>
        <taxon>Dikarya</taxon>
        <taxon>Basidiomycota</taxon>
        <taxon>Agaricomycotina</taxon>
        <taxon>Agaricomycetes</taxon>
        <taxon>Polyporales</taxon>
        <taxon>Fibroporiaceae</taxon>
        <taxon>Fibroporia</taxon>
    </lineage>
</organism>
<keyword evidence="8 11" id="KW-0472">Membrane</keyword>
<feature type="transmembrane region" description="Helical" evidence="11">
    <location>
        <begin position="1188"/>
        <end position="1212"/>
    </location>
</feature>
<evidence type="ECO:0000256" key="5">
    <source>
        <dbReference type="ARBA" id="ARBA00022741"/>
    </source>
</evidence>
<evidence type="ECO:0000256" key="2">
    <source>
        <dbReference type="ARBA" id="ARBA00022448"/>
    </source>
</evidence>
<dbReference type="InterPro" id="IPR050173">
    <property type="entry name" value="ABC_transporter_C-like"/>
</dbReference>
<feature type="domain" description="ABC transporter" evidence="12">
    <location>
        <begin position="1373"/>
        <end position="1610"/>
    </location>
</feature>
<dbReference type="InterPro" id="IPR003593">
    <property type="entry name" value="AAA+_ATPase"/>
</dbReference>
<evidence type="ECO:0000256" key="3">
    <source>
        <dbReference type="ARBA" id="ARBA00022692"/>
    </source>
</evidence>
<feature type="domain" description="ABC transmembrane type-1" evidence="13">
    <location>
        <begin position="343"/>
        <end position="710"/>
    </location>
</feature>
<dbReference type="GO" id="GO:0005524">
    <property type="term" value="F:ATP binding"/>
    <property type="evidence" value="ECO:0007669"/>
    <property type="project" value="UniProtKB-KW"/>
</dbReference>
<dbReference type="InParanoid" id="J4HYL2"/>
<keyword evidence="3 11" id="KW-0812">Transmembrane</keyword>
<evidence type="ECO:0000256" key="8">
    <source>
        <dbReference type="ARBA" id="ARBA00023136"/>
    </source>
</evidence>
<feature type="transmembrane region" description="Helical" evidence="11">
    <location>
        <begin position="1315"/>
        <end position="1335"/>
    </location>
</feature>
<dbReference type="SUPFAM" id="SSF90123">
    <property type="entry name" value="ABC transporter transmembrane region"/>
    <property type="match status" value="2"/>
</dbReference>
<evidence type="ECO:0000256" key="6">
    <source>
        <dbReference type="ARBA" id="ARBA00022840"/>
    </source>
</evidence>
<dbReference type="EMBL" id="HE797135">
    <property type="protein sequence ID" value="CCM03952.1"/>
    <property type="molecule type" value="Genomic_DNA"/>
</dbReference>
<feature type="coiled-coil region" evidence="9">
    <location>
        <begin position="985"/>
        <end position="1022"/>
    </location>
</feature>
<reference evidence="14 15" key="1">
    <citation type="journal article" date="2012" name="Appl. Environ. Microbiol.">
        <title>Short-read sequencing for genomic analysis of the brown rot fungus Fibroporia radiculosa.</title>
        <authorList>
            <person name="Tang J.D."/>
            <person name="Perkins A.D."/>
            <person name="Sonstegard T.S."/>
            <person name="Schroeder S.G."/>
            <person name="Burgess S.C."/>
            <person name="Diehl S.V."/>
        </authorList>
    </citation>
    <scope>NUCLEOTIDE SEQUENCE [LARGE SCALE GENOMIC DNA]</scope>
    <source>
        <strain evidence="14 15">TFFH 294</strain>
    </source>
</reference>
<dbReference type="GO" id="GO:0140359">
    <property type="term" value="F:ABC-type transporter activity"/>
    <property type="evidence" value="ECO:0007669"/>
    <property type="project" value="InterPro"/>
</dbReference>
<dbReference type="Gene3D" id="3.40.50.300">
    <property type="entry name" value="P-loop containing nucleotide triphosphate hydrolases"/>
    <property type="match status" value="2"/>
</dbReference>
<dbReference type="PROSITE" id="PS00211">
    <property type="entry name" value="ABC_TRANSPORTER_1"/>
    <property type="match status" value="1"/>
</dbReference>
<feature type="compositionally biased region" description="Low complexity" evidence="10">
    <location>
        <begin position="456"/>
        <end position="470"/>
    </location>
</feature>
<dbReference type="InterPro" id="IPR003439">
    <property type="entry name" value="ABC_transporter-like_ATP-bd"/>
</dbReference>
<dbReference type="PANTHER" id="PTHR24223:SF356">
    <property type="entry name" value="ATP-BINDING CASSETTE TRANSPORTER ABC4"/>
    <property type="match status" value="1"/>
</dbReference>
<dbReference type="PANTHER" id="PTHR24223">
    <property type="entry name" value="ATP-BINDING CASSETTE SUB-FAMILY C"/>
    <property type="match status" value="1"/>
</dbReference>
<accession>J4HYL2</accession>
<dbReference type="RefSeq" id="XP_012183235.1">
    <property type="nucleotide sequence ID" value="XM_012327845.1"/>
</dbReference>
<feature type="region of interest" description="Disordered" evidence="10">
    <location>
        <begin position="500"/>
        <end position="520"/>
    </location>
</feature>
<evidence type="ECO:0000256" key="4">
    <source>
        <dbReference type="ARBA" id="ARBA00022737"/>
    </source>
</evidence>
<dbReference type="InterPro" id="IPR036640">
    <property type="entry name" value="ABC1_TM_sf"/>
</dbReference>
<feature type="transmembrane region" description="Helical" evidence="11">
    <location>
        <begin position="568"/>
        <end position="587"/>
    </location>
</feature>
<evidence type="ECO:0000313" key="14">
    <source>
        <dbReference type="EMBL" id="CCM03952.1"/>
    </source>
</evidence>
<dbReference type="SMART" id="SM00382">
    <property type="entry name" value="AAA"/>
    <property type="match status" value="2"/>
</dbReference>
<feature type="transmembrane region" description="Helical" evidence="11">
    <location>
        <begin position="227"/>
        <end position="247"/>
    </location>
</feature>
<dbReference type="Gene3D" id="1.20.1560.10">
    <property type="entry name" value="ABC transporter type 1, transmembrane domain"/>
    <property type="match status" value="3"/>
</dbReference>
<dbReference type="InterPro" id="IPR027417">
    <property type="entry name" value="P-loop_NTPase"/>
</dbReference>
<feature type="transmembrane region" description="Helical" evidence="11">
    <location>
        <begin position="342"/>
        <end position="363"/>
    </location>
</feature>
<dbReference type="InterPro" id="IPR017871">
    <property type="entry name" value="ABC_transporter-like_CS"/>
</dbReference>
<dbReference type="SUPFAM" id="SSF52540">
    <property type="entry name" value="P-loop containing nucleoside triphosphate hydrolases"/>
    <property type="match status" value="2"/>
</dbReference>
<keyword evidence="6" id="KW-0067">ATP-binding</keyword>
<dbReference type="FunFam" id="1.20.1560.10:FF:000013">
    <property type="entry name" value="ABC transporter C family member 2"/>
    <property type="match status" value="1"/>
</dbReference>
<dbReference type="GeneID" id="24098863"/>
<dbReference type="PROSITE" id="PS50929">
    <property type="entry name" value="ABC_TM1F"/>
    <property type="match status" value="2"/>
</dbReference>
<keyword evidence="5" id="KW-0547">Nucleotide-binding</keyword>
<keyword evidence="2" id="KW-0813">Transport</keyword>
<dbReference type="CDD" id="cd18604">
    <property type="entry name" value="ABC_6TM_VMR1_D2_like"/>
    <property type="match status" value="1"/>
</dbReference>
<dbReference type="GO" id="GO:0016020">
    <property type="term" value="C:membrane"/>
    <property type="evidence" value="ECO:0007669"/>
    <property type="project" value="UniProtKB-SubCell"/>
</dbReference>
<dbReference type="PROSITE" id="PS50893">
    <property type="entry name" value="ABC_TRANSPORTER_2"/>
    <property type="match status" value="2"/>
</dbReference>
<evidence type="ECO:0000256" key="11">
    <source>
        <dbReference type="SAM" id="Phobius"/>
    </source>
</evidence>
<dbReference type="CDD" id="cd03250">
    <property type="entry name" value="ABCC_MRP_domain1"/>
    <property type="match status" value="1"/>
</dbReference>
<keyword evidence="9" id="KW-0175">Coiled coil</keyword>
<comment type="subcellular location">
    <subcellularLocation>
        <location evidence="1">Membrane</location>
        <topology evidence="1">Multi-pass membrane protein</topology>
    </subcellularLocation>
</comment>
<feature type="transmembrane region" description="Helical" evidence="11">
    <location>
        <begin position="1232"/>
        <end position="1252"/>
    </location>
</feature>
<feature type="transmembrane region" description="Helical" evidence="11">
    <location>
        <begin position="1282"/>
        <end position="1303"/>
    </location>
</feature>
<dbReference type="Pfam" id="PF00005">
    <property type="entry name" value="ABC_tran"/>
    <property type="match status" value="2"/>
</dbReference>
<gene>
    <name evidence="14" type="ORF">FIBRA_06105</name>
</gene>
<dbReference type="HOGENOM" id="CLU_000604_27_6_1"/>
<dbReference type="FunFam" id="3.40.50.300:FF:000973">
    <property type="entry name" value="Multidrug resistance-associated protein 4"/>
    <property type="match status" value="1"/>
</dbReference>
<evidence type="ECO:0000256" key="1">
    <source>
        <dbReference type="ARBA" id="ARBA00004141"/>
    </source>
</evidence>
<feature type="transmembrane region" description="Helical" evidence="11">
    <location>
        <begin position="122"/>
        <end position="140"/>
    </location>
</feature>
<feature type="transmembrane region" description="Helical" evidence="11">
    <location>
        <begin position="647"/>
        <end position="671"/>
    </location>
</feature>
<keyword evidence="7 11" id="KW-1133">Transmembrane helix</keyword>
<dbReference type="Proteomes" id="UP000006352">
    <property type="component" value="Unassembled WGS sequence"/>
</dbReference>
<protein>
    <recommendedName>
        <fullName evidence="16">P-loop containing nucleoside triphosphate hydrolase protein</fullName>
    </recommendedName>
</protein>
<feature type="compositionally biased region" description="Basic and acidic residues" evidence="10">
    <location>
        <begin position="503"/>
        <end position="520"/>
    </location>
</feature>